<dbReference type="AlphaFoldDB" id="A0A2U1KQE5"/>
<dbReference type="PANTHER" id="PTHR34223:SF101">
    <property type="entry name" value="F-BOX DOMAIN-CONTAINING PROTEIN"/>
    <property type="match status" value="1"/>
</dbReference>
<dbReference type="Proteomes" id="UP000245207">
    <property type="component" value="Unassembled WGS sequence"/>
</dbReference>
<dbReference type="InterPro" id="IPR036047">
    <property type="entry name" value="F-box-like_dom_sf"/>
</dbReference>
<accession>A0A2U1KQE5</accession>
<dbReference type="SUPFAM" id="SSF52047">
    <property type="entry name" value="RNI-like"/>
    <property type="match status" value="1"/>
</dbReference>
<reference evidence="3 4" key="1">
    <citation type="journal article" date="2018" name="Mol. Plant">
        <title>The genome of Artemisia annua provides insight into the evolution of Asteraceae family and artemisinin biosynthesis.</title>
        <authorList>
            <person name="Shen Q."/>
            <person name="Zhang L."/>
            <person name="Liao Z."/>
            <person name="Wang S."/>
            <person name="Yan T."/>
            <person name="Shi P."/>
            <person name="Liu M."/>
            <person name="Fu X."/>
            <person name="Pan Q."/>
            <person name="Wang Y."/>
            <person name="Lv Z."/>
            <person name="Lu X."/>
            <person name="Zhang F."/>
            <person name="Jiang W."/>
            <person name="Ma Y."/>
            <person name="Chen M."/>
            <person name="Hao X."/>
            <person name="Li L."/>
            <person name="Tang Y."/>
            <person name="Lv G."/>
            <person name="Zhou Y."/>
            <person name="Sun X."/>
            <person name="Brodelius P.E."/>
            <person name="Rose J.K.C."/>
            <person name="Tang K."/>
        </authorList>
    </citation>
    <scope>NUCLEOTIDE SEQUENCE [LARGE SCALE GENOMIC DNA]</scope>
    <source>
        <strain evidence="4">cv. Huhao1</strain>
        <tissue evidence="3">Leaf</tissue>
    </source>
</reference>
<protein>
    <submittedName>
        <fullName evidence="3">F-box domain, Leucine-rich repeat domain, L domain-like protein</fullName>
    </submittedName>
</protein>
<dbReference type="PANTHER" id="PTHR34223">
    <property type="entry name" value="OS11G0201299 PROTEIN"/>
    <property type="match status" value="1"/>
</dbReference>
<evidence type="ECO:0000313" key="4">
    <source>
        <dbReference type="Proteomes" id="UP000245207"/>
    </source>
</evidence>
<evidence type="ECO:0000259" key="2">
    <source>
        <dbReference type="PROSITE" id="PS50181"/>
    </source>
</evidence>
<name>A0A2U1KQE5_ARTAN</name>
<dbReference type="OrthoDB" id="1848700at2759"/>
<comment type="caution">
    <text evidence="3">The sequence shown here is derived from an EMBL/GenBank/DDBJ whole genome shotgun (WGS) entry which is preliminary data.</text>
</comment>
<evidence type="ECO:0000313" key="3">
    <source>
        <dbReference type="EMBL" id="PWA38958.1"/>
    </source>
</evidence>
<dbReference type="InterPro" id="IPR053197">
    <property type="entry name" value="F-box_SCFL_complex_component"/>
</dbReference>
<feature type="compositionally biased region" description="Basic and acidic residues" evidence="1">
    <location>
        <begin position="421"/>
        <end position="441"/>
    </location>
</feature>
<dbReference type="Pfam" id="PF00646">
    <property type="entry name" value="F-box"/>
    <property type="match status" value="1"/>
</dbReference>
<feature type="region of interest" description="Disordered" evidence="1">
    <location>
        <begin position="419"/>
        <end position="448"/>
    </location>
</feature>
<gene>
    <name evidence="3" type="ORF">CTI12_AA576610</name>
</gene>
<dbReference type="PROSITE" id="PS50181">
    <property type="entry name" value="FBOX"/>
    <property type="match status" value="1"/>
</dbReference>
<dbReference type="SUPFAM" id="SSF81383">
    <property type="entry name" value="F-box domain"/>
    <property type="match status" value="1"/>
</dbReference>
<keyword evidence="4" id="KW-1185">Reference proteome</keyword>
<dbReference type="EMBL" id="PKPP01015097">
    <property type="protein sequence ID" value="PWA38958.1"/>
    <property type="molecule type" value="Genomic_DNA"/>
</dbReference>
<feature type="domain" description="F-box" evidence="2">
    <location>
        <begin position="14"/>
        <end position="67"/>
    </location>
</feature>
<organism evidence="3 4">
    <name type="scientific">Artemisia annua</name>
    <name type="common">Sweet wormwood</name>
    <dbReference type="NCBI Taxonomy" id="35608"/>
    <lineage>
        <taxon>Eukaryota</taxon>
        <taxon>Viridiplantae</taxon>
        <taxon>Streptophyta</taxon>
        <taxon>Embryophyta</taxon>
        <taxon>Tracheophyta</taxon>
        <taxon>Spermatophyta</taxon>
        <taxon>Magnoliopsida</taxon>
        <taxon>eudicotyledons</taxon>
        <taxon>Gunneridae</taxon>
        <taxon>Pentapetalae</taxon>
        <taxon>asterids</taxon>
        <taxon>campanulids</taxon>
        <taxon>Asterales</taxon>
        <taxon>Asteraceae</taxon>
        <taxon>Asteroideae</taxon>
        <taxon>Anthemideae</taxon>
        <taxon>Artemisiinae</taxon>
        <taxon>Artemisia</taxon>
    </lineage>
</organism>
<evidence type="ECO:0000256" key="1">
    <source>
        <dbReference type="SAM" id="MobiDB-lite"/>
    </source>
</evidence>
<sequence>MGSRHCRRRMNVNGDRLINLPDDLIHKILSYIGIKQAVETSALASRWRFVWTSLPYLSFSSEDFPTLPKFSKFVNHVLSLRNNEIEVSFVNLTFRGKVSQVFVRRILDYAISHNVQQLTVTCLLENDIEFPLSLFSSLSLKNLTLKTELCAPRRRSYSCTLSSMWLLPALTTLHLDRIELPVDNTDKCIGLISKCMNLKNLTLENCGPVRSNNFTICHSGLSNLKIEGGRWYVVLVSVVAPQLKKLSIISPTSEIQISAAPDLAYLLLQNYYCSSISVDDFPQLEEVDVCIFDPHRDDPQEVVSLLQRLHSVKYLRLNLEILEHLSSSVELISHQPSPFTNLKSLKIYPKRVDEQDLPKKRVDMSVEVKKYLLDGSPSAAFTIVSREELNAPKNATLAQDLMVELQVLLEQEKANTMTNKAHMEQRDAPMESHKGKMHEQEQPQPDTNMQPHIMGCTAQMKNYWKDLIVRIEQRKEKACLIISKLEAIEKLLAKLPASKRAMIQPCFSSLCSEADIITSKVTDLLKMQCDENRSRLSVCFRELATSSDPSS</sequence>
<proteinExistence type="predicted"/>
<dbReference type="InterPro" id="IPR001810">
    <property type="entry name" value="F-box_dom"/>
</dbReference>